<dbReference type="PROSITE" id="PS51257">
    <property type="entry name" value="PROKAR_LIPOPROTEIN"/>
    <property type="match status" value="1"/>
</dbReference>
<organism evidence="3 4">
    <name type="scientific">Lujinxingia vulgaris</name>
    <dbReference type="NCBI Taxonomy" id="2600176"/>
    <lineage>
        <taxon>Bacteria</taxon>
        <taxon>Deltaproteobacteria</taxon>
        <taxon>Bradymonadales</taxon>
        <taxon>Lujinxingiaceae</taxon>
        <taxon>Lujinxingia</taxon>
    </lineage>
</organism>
<sequence>MFKHLILLAVLAIALVACESKTEVPAEAEGEVPAQAEAPAEAEEAPAEEAAAPAEAEEGEELAMVEVSAEGTEFDPPVQPEQIPEGVYYCDMGTVHYAIANDGSTRCTLCNMMLTKKSAEGAAAGHGHDHDHDHAGHDHAH</sequence>
<gene>
    <name evidence="3" type="ORF">FRC96_18480</name>
</gene>
<evidence type="ECO:0000256" key="1">
    <source>
        <dbReference type="SAM" id="MobiDB-lite"/>
    </source>
</evidence>
<keyword evidence="2" id="KW-0732">Signal</keyword>
<dbReference type="AlphaFoldDB" id="A0A5C6WWG1"/>
<feature type="chain" id="PRO_5022825691" evidence="2">
    <location>
        <begin position="23"/>
        <end position="141"/>
    </location>
</feature>
<protein>
    <submittedName>
        <fullName evidence="3">Uncharacterized protein</fullName>
    </submittedName>
</protein>
<feature type="signal peptide" evidence="2">
    <location>
        <begin position="1"/>
        <end position="22"/>
    </location>
</feature>
<comment type="caution">
    <text evidence="3">The sequence shown here is derived from an EMBL/GenBank/DDBJ whole genome shotgun (WGS) entry which is preliminary data.</text>
</comment>
<dbReference type="RefSeq" id="WP_146976698.1">
    <property type="nucleotide sequence ID" value="NZ_VOSL01000137.1"/>
</dbReference>
<dbReference type="OrthoDB" id="5526085at2"/>
<accession>A0A5C6WWG1</accession>
<feature type="compositionally biased region" description="Basic and acidic residues" evidence="1">
    <location>
        <begin position="126"/>
        <end position="141"/>
    </location>
</feature>
<evidence type="ECO:0000313" key="4">
    <source>
        <dbReference type="Proteomes" id="UP000321046"/>
    </source>
</evidence>
<dbReference type="Proteomes" id="UP000321046">
    <property type="component" value="Unassembled WGS sequence"/>
</dbReference>
<feature type="region of interest" description="Disordered" evidence="1">
    <location>
        <begin position="121"/>
        <end position="141"/>
    </location>
</feature>
<name>A0A5C6WWG1_9DELT</name>
<feature type="compositionally biased region" description="Low complexity" evidence="1">
    <location>
        <begin position="25"/>
        <end position="39"/>
    </location>
</feature>
<dbReference type="EMBL" id="VOSL01000137">
    <property type="protein sequence ID" value="TXD32193.1"/>
    <property type="molecule type" value="Genomic_DNA"/>
</dbReference>
<proteinExistence type="predicted"/>
<evidence type="ECO:0000256" key="2">
    <source>
        <dbReference type="SAM" id="SignalP"/>
    </source>
</evidence>
<reference evidence="3 4" key="1">
    <citation type="submission" date="2019-08" db="EMBL/GenBank/DDBJ databases">
        <title>Bradymonadales sp. TMQ2.</title>
        <authorList>
            <person name="Liang Q."/>
        </authorList>
    </citation>
    <scope>NUCLEOTIDE SEQUENCE [LARGE SCALE GENOMIC DNA]</scope>
    <source>
        <strain evidence="3 4">TMQ2</strain>
    </source>
</reference>
<evidence type="ECO:0000313" key="3">
    <source>
        <dbReference type="EMBL" id="TXD32193.1"/>
    </source>
</evidence>
<feature type="region of interest" description="Disordered" evidence="1">
    <location>
        <begin position="25"/>
        <end position="62"/>
    </location>
</feature>